<evidence type="ECO:0000313" key="2">
    <source>
        <dbReference type="Proteomes" id="UP000254537"/>
    </source>
</evidence>
<dbReference type="CDD" id="cd11537">
    <property type="entry name" value="NTP-PPase_RS21-C6_like"/>
    <property type="match status" value="1"/>
</dbReference>
<dbReference type="Pfam" id="PF12643">
    <property type="entry name" value="MazG-like"/>
    <property type="match status" value="1"/>
</dbReference>
<accession>A0A345Y9Q1</accession>
<dbReference type="AlphaFoldDB" id="A0A345Y9Q1"/>
<protein>
    <submittedName>
        <fullName evidence="1">Nucleotide pyrophosphohydrolase</fullName>
    </submittedName>
</protein>
<dbReference type="GO" id="GO:0047429">
    <property type="term" value="F:nucleoside triphosphate diphosphatase activity"/>
    <property type="evidence" value="ECO:0007669"/>
    <property type="project" value="InterPro"/>
</dbReference>
<dbReference type="GO" id="GO:0009143">
    <property type="term" value="P:nucleoside triphosphate catabolic process"/>
    <property type="evidence" value="ECO:0007669"/>
    <property type="project" value="InterPro"/>
</dbReference>
<dbReference type="EMBL" id="CP031337">
    <property type="protein sequence ID" value="AXK40653.1"/>
    <property type="molecule type" value="Genomic_DNA"/>
</dbReference>
<dbReference type="PANTHER" id="PTHR46523">
    <property type="entry name" value="DCTP PYROPHOSPHATASE 1"/>
    <property type="match status" value="1"/>
</dbReference>
<gene>
    <name evidence="1" type="ORF">DWG20_15165</name>
</gene>
<sequence length="120" mass="13667">MDQATLADLLARCRAFRDARDWQRFHSAFNLIVSLNLEAAELLEFTQWQTEQGLAERLATEPDARQALAHECADVMMYLLMLSDAAGVDLYQSVIDKLAINETRYPVDKARGVSTKYRDL</sequence>
<dbReference type="OrthoDB" id="9791898at2"/>
<evidence type="ECO:0000313" key="1">
    <source>
        <dbReference type="EMBL" id="AXK40653.1"/>
    </source>
</evidence>
<keyword evidence="1" id="KW-0378">Hydrolase</keyword>
<organism evidence="1 2">
    <name type="scientific">Crenobacter cavernae</name>
    <dbReference type="NCBI Taxonomy" id="2290923"/>
    <lineage>
        <taxon>Bacteria</taxon>
        <taxon>Pseudomonadati</taxon>
        <taxon>Pseudomonadota</taxon>
        <taxon>Betaproteobacteria</taxon>
        <taxon>Neisseriales</taxon>
        <taxon>Neisseriaceae</taxon>
        <taxon>Crenobacter</taxon>
    </lineage>
</organism>
<dbReference type="SUPFAM" id="SSF101386">
    <property type="entry name" value="all-alpha NTP pyrophosphatases"/>
    <property type="match status" value="1"/>
</dbReference>
<dbReference type="PANTHER" id="PTHR46523:SF1">
    <property type="entry name" value="DCTP PYROPHOSPHATASE 1"/>
    <property type="match status" value="1"/>
</dbReference>
<reference evidence="1 2" key="1">
    <citation type="submission" date="2018-07" db="EMBL/GenBank/DDBJ databases">
        <title>Crenobacter cavernae sp. nov., isolated from a karst cave.</title>
        <authorList>
            <person name="Zhu H."/>
        </authorList>
    </citation>
    <scope>NUCLEOTIDE SEQUENCE [LARGE SCALE GENOMIC DNA]</scope>
    <source>
        <strain evidence="1 2">K1W11S-77</strain>
    </source>
</reference>
<name>A0A345Y9Q1_9NEIS</name>
<dbReference type="Proteomes" id="UP000254537">
    <property type="component" value="Chromosome"/>
</dbReference>
<dbReference type="Gene3D" id="1.10.287.1080">
    <property type="entry name" value="MazG-like"/>
    <property type="match status" value="1"/>
</dbReference>
<dbReference type="KEGG" id="ccah:DWG20_15165"/>
<proteinExistence type="predicted"/>
<dbReference type="RefSeq" id="WP_115434580.1">
    <property type="nucleotide sequence ID" value="NZ_CP031337.1"/>
</dbReference>
<dbReference type="InterPro" id="IPR025984">
    <property type="entry name" value="DCTPP"/>
</dbReference>
<dbReference type="PIRSF" id="PIRSF029826">
    <property type="entry name" value="UCP029826_pph"/>
    <property type="match status" value="1"/>
</dbReference>
<dbReference type="InterPro" id="IPR052555">
    <property type="entry name" value="dCTP_Pyrophosphatase"/>
</dbReference>